<comment type="caution">
    <text evidence="2">The sequence shown here is derived from an EMBL/GenBank/DDBJ whole genome shotgun (WGS) entry which is preliminary data.</text>
</comment>
<evidence type="ECO:0000256" key="1">
    <source>
        <dbReference type="SAM" id="MobiDB-lite"/>
    </source>
</evidence>
<evidence type="ECO:0000313" key="2">
    <source>
        <dbReference type="EMBL" id="GDY49313.1"/>
    </source>
</evidence>
<name>A0A4D4KTY6_9ACTN</name>
<proteinExistence type="predicted"/>
<dbReference type="Proteomes" id="UP000299290">
    <property type="component" value="Unassembled WGS sequence"/>
</dbReference>
<accession>A0A4D4KTY6</accession>
<evidence type="ECO:0000313" key="3">
    <source>
        <dbReference type="Proteomes" id="UP000299290"/>
    </source>
</evidence>
<gene>
    <name evidence="2" type="ORF">SANT12839_101950</name>
</gene>
<protein>
    <submittedName>
        <fullName evidence="2">Uncharacterized protein</fullName>
    </submittedName>
</protein>
<dbReference type="AlphaFoldDB" id="A0A4D4KTY6"/>
<reference evidence="2 3" key="1">
    <citation type="journal article" date="2020" name="Int. J. Syst. Evol. Microbiol.">
        <title>Reclassification of Streptomyces castelarensis and Streptomyces sporoclivatus as later heterotypic synonyms of Streptomyces antimycoticus.</title>
        <authorList>
            <person name="Komaki H."/>
            <person name="Tamura T."/>
        </authorList>
    </citation>
    <scope>NUCLEOTIDE SEQUENCE [LARGE SCALE GENOMIC DNA]</scope>
    <source>
        <strain evidence="2 3">NBRC 12839</strain>
    </source>
</reference>
<organism evidence="2 3">
    <name type="scientific">Streptomyces antimycoticus</name>
    <dbReference type="NCBI Taxonomy" id="68175"/>
    <lineage>
        <taxon>Bacteria</taxon>
        <taxon>Bacillati</taxon>
        <taxon>Actinomycetota</taxon>
        <taxon>Actinomycetes</taxon>
        <taxon>Kitasatosporales</taxon>
        <taxon>Streptomycetaceae</taxon>
        <taxon>Streptomyces</taxon>
        <taxon>Streptomyces violaceusniger group</taxon>
    </lineage>
</organism>
<keyword evidence="3" id="KW-1185">Reference proteome</keyword>
<feature type="region of interest" description="Disordered" evidence="1">
    <location>
        <begin position="48"/>
        <end position="70"/>
    </location>
</feature>
<sequence>MDHPRATTADWYSLTQILGHSSNWPEHWHTILAQHGQAALLQQASRDLATGVRSSGDEHTPIQPTRHVSA</sequence>
<dbReference type="EMBL" id="BJHV01000003">
    <property type="protein sequence ID" value="GDY49313.1"/>
    <property type="molecule type" value="Genomic_DNA"/>
</dbReference>
<dbReference type="RefSeq" id="WP_137970641.1">
    <property type="nucleotide sequence ID" value="NZ_BJHV01000003.1"/>
</dbReference>